<keyword evidence="2" id="KW-0862">Zinc</keyword>
<evidence type="ECO:0000256" key="1">
    <source>
        <dbReference type="ARBA" id="ARBA00022771"/>
    </source>
</evidence>
<gene>
    <name evidence="5" type="primary">TRIM11</name>
    <name evidence="5" type="ORF">L345_14027</name>
</gene>
<evidence type="ECO:0000256" key="2">
    <source>
        <dbReference type="ARBA" id="ARBA00022833"/>
    </source>
</evidence>
<evidence type="ECO:0000313" key="5">
    <source>
        <dbReference type="EMBL" id="ETE60234.1"/>
    </source>
</evidence>
<comment type="caution">
    <text evidence="5">The sequence shown here is derived from an EMBL/GenBank/DDBJ whole genome shotgun (WGS) entry which is preliminary data.</text>
</comment>
<keyword evidence="1 3" id="KW-0863">Zinc-finger</keyword>
<dbReference type="Proteomes" id="UP000018936">
    <property type="component" value="Unassembled WGS sequence"/>
</dbReference>
<dbReference type="EMBL" id="AZIM01004843">
    <property type="protein sequence ID" value="ETE60234.1"/>
    <property type="molecule type" value="Genomic_DNA"/>
</dbReference>
<evidence type="ECO:0000313" key="6">
    <source>
        <dbReference type="Proteomes" id="UP000018936"/>
    </source>
</evidence>
<dbReference type="InterPro" id="IPR000315">
    <property type="entry name" value="Znf_B-box"/>
</dbReference>
<reference evidence="5 6" key="1">
    <citation type="journal article" date="2013" name="Proc. Natl. Acad. Sci. U.S.A.">
        <title>The king cobra genome reveals dynamic gene evolution and adaptation in the snake venom system.</title>
        <authorList>
            <person name="Vonk F.J."/>
            <person name="Casewell N.R."/>
            <person name="Henkel C.V."/>
            <person name="Heimberg A.M."/>
            <person name="Jansen H.J."/>
            <person name="McCleary R.J."/>
            <person name="Kerkkamp H.M."/>
            <person name="Vos R.A."/>
            <person name="Guerreiro I."/>
            <person name="Calvete J.J."/>
            <person name="Wuster W."/>
            <person name="Woods A.E."/>
            <person name="Logan J.M."/>
            <person name="Harrison R.A."/>
            <person name="Castoe T.A."/>
            <person name="de Koning A.P."/>
            <person name="Pollock D.D."/>
            <person name="Yandell M."/>
            <person name="Calderon D."/>
            <person name="Renjifo C."/>
            <person name="Currier R.B."/>
            <person name="Salgado D."/>
            <person name="Pla D."/>
            <person name="Sanz L."/>
            <person name="Hyder A.S."/>
            <person name="Ribeiro J.M."/>
            <person name="Arntzen J.W."/>
            <person name="van den Thillart G.E."/>
            <person name="Boetzer M."/>
            <person name="Pirovano W."/>
            <person name="Dirks R.P."/>
            <person name="Spaink H.P."/>
            <person name="Duboule D."/>
            <person name="McGlinn E."/>
            <person name="Kini R.M."/>
            <person name="Richardson M.K."/>
        </authorList>
    </citation>
    <scope>NUCLEOTIDE SEQUENCE</scope>
    <source>
        <tissue evidence="5">Blood</tissue>
    </source>
</reference>
<proteinExistence type="predicted"/>
<accession>V8ND79</accession>
<dbReference type="OrthoDB" id="9049620at2759"/>
<sequence>METIGYLRGAMATADAAGAAASLLPSTVCEVHNKPLEFFCQNELALICTQCAKSKKHHTHTVLPIQEAAQKNKVSERLAFLDNAGISLVSHSRYVLKRGKILHFKNFKLGILAGKFRRRSHLSRRQQIEKNNSL</sequence>
<dbReference type="InterPro" id="IPR050143">
    <property type="entry name" value="TRIM/RBCC"/>
</dbReference>
<dbReference type="PANTHER" id="PTHR24103">
    <property type="entry name" value="E3 UBIQUITIN-PROTEIN LIGASE TRIM"/>
    <property type="match status" value="1"/>
</dbReference>
<protein>
    <submittedName>
        <fullName evidence="5">E3 ubiquitin-protein ligase TRIM11</fullName>
    </submittedName>
</protein>
<dbReference type="PROSITE" id="PS50119">
    <property type="entry name" value="ZF_BBOX"/>
    <property type="match status" value="1"/>
</dbReference>
<evidence type="ECO:0000259" key="4">
    <source>
        <dbReference type="PROSITE" id="PS50119"/>
    </source>
</evidence>
<name>V8ND79_OPHHA</name>
<keyword evidence="6" id="KW-1185">Reference proteome</keyword>
<feature type="domain" description="B box-type" evidence="4">
    <location>
        <begin position="24"/>
        <end position="65"/>
    </location>
</feature>
<dbReference type="AlphaFoldDB" id="V8ND79"/>
<dbReference type="SMART" id="SM00336">
    <property type="entry name" value="BBOX"/>
    <property type="match status" value="1"/>
</dbReference>
<evidence type="ECO:0000256" key="3">
    <source>
        <dbReference type="PROSITE-ProRule" id="PRU00024"/>
    </source>
</evidence>
<dbReference type="Gene3D" id="3.30.160.60">
    <property type="entry name" value="Classic Zinc Finger"/>
    <property type="match status" value="1"/>
</dbReference>
<feature type="non-terminal residue" evidence="5">
    <location>
        <position position="1"/>
    </location>
</feature>
<organism evidence="5 6">
    <name type="scientific">Ophiophagus hannah</name>
    <name type="common">King cobra</name>
    <name type="synonym">Naja hannah</name>
    <dbReference type="NCBI Taxonomy" id="8665"/>
    <lineage>
        <taxon>Eukaryota</taxon>
        <taxon>Metazoa</taxon>
        <taxon>Chordata</taxon>
        <taxon>Craniata</taxon>
        <taxon>Vertebrata</taxon>
        <taxon>Euteleostomi</taxon>
        <taxon>Lepidosauria</taxon>
        <taxon>Squamata</taxon>
        <taxon>Bifurcata</taxon>
        <taxon>Unidentata</taxon>
        <taxon>Episquamata</taxon>
        <taxon>Toxicofera</taxon>
        <taxon>Serpentes</taxon>
        <taxon>Colubroidea</taxon>
        <taxon>Elapidae</taxon>
        <taxon>Elapinae</taxon>
        <taxon>Ophiophagus</taxon>
    </lineage>
</organism>
<dbReference type="SUPFAM" id="SSF57845">
    <property type="entry name" value="B-box zinc-binding domain"/>
    <property type="match status" value="1"/>
</dbReference>
<dbReference type="GO" id="GO:0008270">
    <property type="term" value="F:zinc ion binding"/>
    <property type="evidence" value="ECO:0007669"/>
    <property type="project" value="UniProtKB-KW"/>
</dbReference>
<dbReference type="Pfam" id="PF00643">
    <property type="entry name" value="zf-B_box"/>
    <property type="match status" value="1"/>
</dbReference>
<keyword evidence="1 3" id="KW-0479">Metal-binding</keyword>